<keyword evidence="1" id="KW-0812">Transmembrane</keyword>
<dbReference type="AlphaFoldDB" id="A0A1B0CD45"/>
<protein>
    <submittedName>
        <fullName evidence="2">Uncharacterized protein</fullName>
    </submittedName>
</protein>
<dbReference type="Proteomes" id="UP000092461">
    <property type="component" value="Unassembled WGS sequence"/>
</dbReference>
<keyword evidence="1" id="KW-1133">Transmembrane helix</keyword>
<keyword evidence="3" id="KW-1185">Reference proteome</keyword>
<evidence type="ECO:0000313" key="2">
    <source>
        <dbReference type="EnsemblMetazoa" id="LLOJ002265-PA"/>
    </source>
</evidence>
<keyword evidence="1" id="KW-0472">Membrane</keyword>
<evidence type="ECO:0000256" key="1">
    <source>
        <dbReference type="SAM" id="Phobius"/>
    </source>
</evidence>
<feature type="transmembrane region" description="Helical" evidence="1">
    <location>
        <begin position="42"/>
        <end position="67"/>
    </location>
</feature>
<evidence type="ECO:0000313" key="3">
    <source>
        <dbReference type="Proteomes" id="UP000092461"/>
    </source>
</evidence>
<proteinExistence type="predicted"/>
<dbReference type="EMBL" id="AJWK01007413">
    <property type="status" value="NOT_ANNOTATED_CDS"/>
    <property type="molecule type" value="Genomic_DNA"/>
</dbReference>
<name>A0A1B0CD45_LUTLO</name>
<reference evidence="2" key="1">
    <citation type="submission" date="2020-05" db="UniProtKB">
        <authorList>
            <consortium name="EnsemblMetazoa"/>
        </authorList>
    </citation>
    <scope>IDENTIFICATION</scope>
    <source>
        <strain evidence="2">Jacobina</strain>
    </source>
</reference>
<accession>A0A1B0CD45</accession>
<dbReference type="VEuPathDB" id="VectorBase:LLOJ002265"/>
<organism evidence="2 3">
    <name type="scientific">Lutzomyia longipalpis</name>
    <name type="common">Sand fly</name>
    <dbReference type="NCBI Taxonomy" id="7200"/>
    <lineage>
        <taxon>Eukaryota</taxon>
        <taxon>Metazoa</taxon>
        <taxon>Ecdysozoa</taxon>
        <taxon>Arthropoda</taxon>
        <taxon>Hexapoda</taxon>
        <taxon>Insecta</taxon>
        <taxon>Pterygota</taxon>
        <taxon>Neoptera</taxon>
        <taxon>Endopterygota</taxon>
        <taxon>Diptera</taxon>
        <taxon>Nematocera</taxon>
        <taxon>Psychodoidea</taxon>
        <taxon>Psychodidae</taxon>
        <taxon>Lutzomyia</taxon>
        <taxon>Lutzomyia</taxon>
    </lineage>
</organism>
<sequence length="96" mass="10180">MMDYSGFGTGFSGGGLGADYGGHTGYGFFPEPPSHQYSAKSLFLPLAGAALLGVAAALVANPVLLQLGVISGKRRKRSITDDDHAHKLAYREQIRR</sequence>
<dbReference type="EnsemblMetazoa" id="LLOJ002265-RA">
    <property type="protein sequence ID" value="LLOJ002265-PA"/>
    <property type="gene ID" value="LLOJ002265"/>
</dbReference>